<keyword evidence="1" id="KW-1133">Transmembrane helix</keyword>
<reference evidence="2" key="3">
    <citation type="submission" date="2025-09" db="UniProtKB">
        <authorList>
            <consortium name="Ensembl"/>
        </authorList>
    </citation>
    <scope>IDENTIFICATION</scope>
</reference>
<feature type="transmembrane region" description="Helical" evidence="1">
    <location>
        <begin position="497"/>
        <end position="520"/>
    </location>
</feature>
<proteinExistence type="predicted"/>
<keyword evidence="1" id="KW-0472">Membrane</keyword>
<dbReference type="PANTHER" id="PTHR31025:SF22">
    <property type="entry name" value="IP13529P"/>
    <property type="match status" value="1"/>
</dbReference>
<sequence length="721" mass="81854">MSSSSDVQSQLTSIMEVFAKSALAEMCKVVENDSAVLRLAISRQEREIGLLWRRLQLAENEAKAARRAEALRAATSSRHVYFTLSDLCKYGTIVILLKHSIDCVANDLFDMFSSFNLGTVADVDDALAAFTQSILPNLTSQQSLINALKGLGVETLDDLKYVQDTDLSDVLRPIEARKLISRLKGIHFFVNYCLYHIHDCNVDQSLKIPHSVRTKFEKQERPSGRERREIVRLIVDEVLTVCQNPRKKHLAEIARKMALKYPKSFKDISGHQTTGSGYDSLTKQLQCRVDNLKRENVRFQLKRRHTKTLKTETQDVRSKKTRLDSYGCINWQPSCLPLQETTKTQKEKQEELLNLHRDGVKDHNKIVKLMISTFRAQRKDIVTGTGTHELSKMWPYLFEMCGSKAHFHKLTGVSLNANFYAAMSSKCGRILNYFQSLPQGQNEKISKILINFDERSTEATILTCVQILLVYFSEDEEKLMVKVEDTCLPCEVTSEQLPTTPCIVLCGNELMYCFLCALVVSTFRSRMSYFCVPLILLSFVFLMGHTEVCSSAFLRSNARFSFLVQVYYFKIRSTFISPTSGKLLFKLTIDQKCLFSNKDLMLQGLLFQVFFIVATVSKKLVVTLSNHCNNTVATGVLLYKCSIPVAVLSVIMKVLFSMVPFLYTGSNALTADLYMVSVDKIIVNKALSSFGDALVLMFTCYYMLNINYPVEVCATLDFLQR</sequence>
<name>A0AAY4BNW9_9TELE</name>
<dbReference type="GeneTree" id="ENSGT01000000215019"/>
<evidence type="ECO:0000313" key="2">
    <source>
        <dbReference type="Ensembl" id="ENSDCDP00010022593.1"/>
    </source>
</evidence>
<dbReference type="Ensembl" id="ENSDCDT00010027068.1">
    <property type="protein sequence ID" value="ENSDCDP00010022593.1"/>
    <property type="gene ID" value="ENSDCDG00010013436.1"/>
</dbReference>
<feature type="transmembrane region" description="Helical" evidence="1">
    <location>
        <begin position="637"/>
        <end position="665"/>
    </location>
</feature>
<keyword evidence="3" id="KW-1185">Reference proteome</keyword>
<protein>
    <submittedName>
        <fullName evidence="2">Uncharacterized protein</fullName>
    </submittedName>
</protein>
<keyword evidence="1" id="KW-0812">Transmembrane</keyword>
<reference evidence="2 3" key="1">
    <citation type="submission" date="2020-06" db="EMBL/GenBank/DDBJ databases">
        <authorList>
            <consortium name="Wellcome Sanger Institute Data Sharing"/>
        </authorList>
    </citation>
    <scope>NUCLEOTIDE SEQUENCE [LARGE SCALE GENOMIC DNA]</scope>
</reference>
<feature type="transmembrane region" description="Helical" evidence="1">
    <location>
        <begin position="600"/>
        <end position="617"/>
    </location>
</feature>
<reference evidence="2" key="2">
    <citation type="submission" date="2025-08" db="UniProtKB">
        <authorList>
            <consortium name="Ensembl"/>
        </authorList>
    </citation>
    <scope>IDENTIFICATION</scope>
</reference>
<evidence type="ECO:0000256" key="1">
    <source>
        <dbReference type="SAM" id="Phobius"/>
    </source>
</evidence>
<organism evidence="2 3">
    <name type="scientific">Denticeps clupeoides</name>
    <name type="common">denticle herring</name>
    <dbReference type="NCBI Taxonomy" id="299321"/>
    <lineage>
        <taxon>Eukaryota</taxon>
        <taxon>Metazoa</taxon>
        <taxon>Chordata</taxon>
        <taxon>Craniata</taxon>
        <taxon>Vertebrata</taxon>
        <taxon>Euteleostomi</taxon>
        <taxon>Actinopterygii</taxon>
        <taxon>Neopterygii</taxon>
        <taxon>Teleostei</taxon>
        <taxon>Clupei</taxon>
        <taxon>Clupeiformes</taxon>
        <taxon>Denticipitoidei</taxon>
        <taxon>Denticipitidae</taxon>
        <taxon>Denticeps</taxon>
    </lineage>
</organism>
<dbReference type="AlphaFoldDB" id="A0AAY4BNW9"/>
<accession>A0AAY4BNW9</accession>
<feature type="transmembrane region" description="Helical" evidence="1">
    <location>
        <begin position="527"/>
        <end position="546"/>
    </location>
</feature>
<evidence type="ECO:0000313" key="3">
    <source>
        <dbReference type="Proteomes" id="UP000694580"/>
    </source>
</evidence>
<dbReference type="Proteomes" id="UP000694580">
    <property type="component" value="Chromosome 4"/>
</dbReference>
<dbReference type="PANTHER" id="PTHR31025">
    <property type="entry name" value="SI:CH211-196P9.1-RELATED"/>
    <property type="match status" value="1"/>
</dbReference>